<dbReference type="EMBL" id="JAHUTJ010020095">
    <property type="protein sequence ID" value="MED6272242.1"/>
    <property type="molecule type" value="Genomic_DNA"/>
</dbReference>
<name>A0ABU7DBA1_9TELE</name>
<dbReference type="Proteomes" id="UP001352852">
    <property type="component" value="Unassembled WGS sequence"/>
</dbReference>
<evidence type="ECO:0008006" key="3">
    <source>
        <dbReference type="Google" id="ProtNLM"/>
    </source>
</evidence>
<keyword evidence="2" id="KW-1185">Reference proteome</keyword>
<comment type="caution">
    <text evidence="1">The sequence shown here is derived from an EMBL/GenBank/DDBJ whole genome shotgun (WGS) entry which is preliminary data.</text>
</comment>
<accession>A0ABU7DBA1</accession>
<organism evidence="1 2">
    <name type="scientific">Characodon lateralis</name>
    <dbReference type="NCBI Taxonomy" id="208331"/>
    <lineage>
        <taxon>Eukaryota</taxon>
        <taxon>Metazoa</taxon>
        <taxon>Chordata</taxon>
        <taxon>Craniata</taxon>
        <taxon>Vertebrata</taxon>
        <taxon>Euteleostomi</taxon>
        <taxon>Actinopterygii</taxon>
        <taxon>Neopterygii</taxon>
        <taxon>Teleostei</taxon>
        <taxon>Neoteleostei</taxon>
        <taxon>Acanthomorphata</taxon>
        <taxon>Ovalentaria</taxon>
        <taxon>Atherinomorphae</taxon>
        <taxon>Cyprinodontiformes</taxon>
        <taxon>Goodeidae</taxon>
        <taxon>Characodon</taxon>
    </lineage>
</organism>
<proteinExistence type="predicted"/>
<reference evidence="1 2" key="1">
    <citation type="submission" date="2021-06" db="EMBL/GenBank/DDBJ databases">
        <authorList>
            <person name="Palmer J.M."/>
        </authorList>
    </citation>
    <scope>NUCLEOTIDE SEQUENCE [LARGE SCALE GENOMIC DNA]</scope>
    <source>
        <strain evidence="1 2">CL_MEX2019</strain>
        <tissue evidence="1">Muscle</tissue>
    </source>
</reference>
<evidence type="ECO:0000313" key="2">
    <source>
        <dbReference type="Proteomes" id="UP001352852"/>
    </source>
</evidence>
<sequence length="101" mass="11648">MKRSNRMVCGSVGFFMLRCLVFAVRMSHLLVWSHGPQMEGLELFLQGLVSVPRVRTGEGQAGWTFIYRSEAIALLHVHSNAHQLFWDVYQDGKQQILDTRR</sequence>
<protein>
    <recommendedName>
        <fullName evidence="3">Secreted protein</fullName>
    </recommendedName>
</protein>
<gene>
    <name evidence="1" type="ORF">CHARACLAT_028163</name>
</gene>
<evidence type="ECO:0000313" key="1">
    <source>
        <dbReference type="EMBL" id="MED6272242.1"/>
    </source>
</evidence>